<keyword evidence="1" id="KW-0732">Signal</keyword>
<keyword evidence="4" id="KW-1185">Reference proteome</keyword>
<sequence length="567" mass="60915">MLALLFKGKPMKNTVVFIAAALSLAGCTATAPVSPTKTTASATAIEAHMQFLAADALAGRDTGSNEHEIASLYIATQLQALGLKPAGDNGSYLQRVPLRKARLAQDSAKFTLHVDGVSTELAYPKAFFTGPSLQFANTDVTAPLVFAGYGLVSEEFGLDDYANLDVAGKIVVLLSGRPDSLPSEEAAHLTSLKTRLAAERGAVGIITLHTPKQEKVRPYASSLLYLNTPSMEWLQKDGTPAESYPNLKAGAYVHPDAAAAFFAKAPMSLEAIFAALDAPKGPAGFELGVSATLSRSSQHEDISSPNVVAVLEGSDPKLKDEYVVITAHSDHIGFSNDLRSEDKINNGAMDNAAGVAILLETARQFAQLSEKPKRSILFLVVTGEEKGLLGADYFANNPTRPIDKLVANVNLDMPVLLYPFADMIAFGANHSSLGKVVEQAAAKEGIALSADPMPEQAIFTRSDHYTLVKKGVPAVFLMTGFKSQDPKQDGGKVWASFFAKHYHKPSDDIPSLIKDYGAIRYDFGAIFADINFNIALDVANTEQRPYWLKSSFFHDVFGQPYNREGVK</sequence>
<proteinExistence type="predicted"/>
<keyword evidence="3" id="KW-0645">Protease</keyword>
<dbReference type="CDD" id="cd04820">
    <property type="entry name" value="PA_M28_1_1"/>
    <property type="match status" value="1"/>
</dbReference>
<feature type="chain" id="PRO_5003639544" evidence="1">
    <location>
        <begin position="32"/>
        <end position="567"/>
    </location>
</feature>
<dbReference type="EMBL" id="BAFK01000006">
    <property type="protein sequence ID" value="GAB58504.1"/>
    <property type="molecule type" value="Genomic_DNA"/>
</dbReference>
<keyword evidence="3" id="KW-0031">Aminopeptidase</keyword>
<reference evidence="3 4" key="1">
    <citation type="journal article" date="2012" name="J. Bacteriol.">
        <title>Genome Sequence of the Protease-Producing Bacterium Rheinheimera nanhaiensis E407-8T, Isolated from Deep-Sea Sediment of the South China Sea.</title>
        <authorList>
            <person name="Zhang X.-Y."/>
            <person name="Zhang Y.-J."/>
            <person name="Qin Q.-L."/>
            <person name="Xie B.-B."/>
            <person name="Chen X.-L."/>
            <person name="Zhou B.-C."/>
            <person name="Zhang Y.-Z."/>
        </authorList>
    </citation>
    <scope>NUCLEOTIDE SEQUENCE [LARGE SCALE GENOMIC DNA]</scope>
    <source>
        <strain evidence="3 4">E407-8</strain>
    </source>
</reference>
<dbReference type="SUPFAM" id="SSF53187">
    <property type="entry name" value="Zn-dependent exopeptidases"/>
    <property type="match status" value="1"/>
</dbReference>
<keyword evidence="3" id="KW-0378">Hydrolase</keyword>
<dbReference type="Gene3D" id="3.40.630.10">
    <property type="entry name" value="Zn peptidases"/>
    <property type="match status" value="2"/>
</dbReference>
<dbReference type="Proteomes" id="UP000004374">
    <property type="component" value="Unassembled WGS sequence"/>
</dbReference>
<dbReference type="InterPro" id="IPR046450">
    <property type="entry name" value="PA_dom_sf"/>
</dbReference>
<dbReference type="AlphaFoldDB" id="I1DWS6"/>
<feature type="signal peptide" evidence="1">
    <location>
        <begin position="1"/>
        <end position="31"/>
    </location>
</feature>
<dbReference type="Gene3D" id="3.50.30.30">
    <property type="match status" value="1"/>
</dbReference>
<evidence type="ECO:0000259" key="2">
    <source>
        <dbReference type="Pfam" id="PF04389"/>
    </source>
</evidence>
<dbReference type="PANTHER" id="PTHR12147:SF26">
    <property type="entry name" value="PEPTIDASE M28 DOMAIN-CONTAINING PROTEIN"/>
    <property type="match status" value="1"/>
</dbReference>
<accession>I1DWS6</accession>
<dbReference type="GO" id="GO:0004177">
    <property type="term" value="F:aminopeptidase activity"/>
    <property type="evidence" value="ECO:0007669"/>
    <property type="project" value="UniProtKB-KW"/>
</dbReference>
<comment type="caution">
    <text evidence="3">The sequence shown here is derived from an EMBL/GenBank/DDBJ whole genome shotgun (WGS) entry which is preliminary data.</text>
</comment>
<evidence type="ECO:0000256" key="1">
    <source>
        <dbReference type="SAM" id="SignalP"/>
    </source>
</evidence>
<gene>
    <name evidence="3" type="ORF">RNAN_1477</name>
</gene>
<dbReference type="SUPFAM" id="SSF52025">
    <property type="entry name" value="PA domain"/>
    <property type="match status" value="1"/>
</dbReference>
<dbReference type="STRING" id="562729.RNAN_1477"/>
<name>I1DWS6_9GAMM</name>
<dbReference type="InterPro" id="IPR045175">
    <property type="entry name" value="M28_fam"/>
</dbReference>
<feature type="domain" description="Peptidase M28" evidence="2">
    <location>
        <begin position="306"/>
        <end position="511"/>
    </location>
</feature>
<evidence type="ECO:0000313" key="4">
    <source>
        <dbReference type="Proteomes" id="UP000004374"/>
    </source>
</evidence>
<dbReference type="InterPro" id="IPR007484">
    <property type="entry name" value="Peptidase_M28"/>
</dbReference>
<evidence type="ECO:0000313" key="3">
    <source>
        <dbReference type="EMBL" id="GAB58504.1"/>
    </source>
</evidence>
<organism evidence="3 4">
    <name type="scientific">Rheinheimera nanhaiensis E407-8</name>
    <dbReference type="NCBI Taxonomy" id="562729"/>
    <lineage>
        <taxon>Bacteria</taxon>
        <taxon>Pseudomonadati</taxon>
        <taxon>Pseudomonadota</taxon>
        <taxon>Gammaproteobacteria</taxon>
        <taxon>Chromatiales</taxon>
        <taxon>Chromatiaceae</taxon>
        <taxon>Rheinheimera</taxon>
    </lineage>
</organism>
<dbReference type="PROSITE" id="PS51257">
    <property type="entry name" value="PROKAR_LIPOPROTEIN"/>
    <property type="match status" value="1"/>
</dbReference>
<dbReference type="GO" id="GO:0006508">
    <property type="term" value="P:proteolysis"/>
    <property type="evidence" value="ECO:0007669"/>
    <property type="project" value="InterPro"/>
</dbReference>
<dbReference type="PANTHER" id="PTHR12147">
    <property type="entry name" value="METALLOPEPTIDASE M28 FAMILY MEMBER"/>
    <property type="match status" value="1"/>
</dbReference>
<protein>
    <submittedName>
        <fullName evidence="3">Aminopeptidase</fullName>
    </submittedName>
</protein>
<dbReference type="GO" id="GO:0008235">
    <property type="term" value="F:metalloexopeptidase activity"/>
    <property type="evidence" value="ECO:0007669"/>
    <property type="project" value="InterPro"/>
</dbReference>
<dbReference type="Pfam" id="PF04389">
    <property type="entry name" value="Peptidase_M28"/>
    <property type="match status" value="1"/>
</dbReference>